<proteinExistence type="predicted"/>
<sequence length="90" mass="11183">MIEVIRPSGDLRREVWEFDITIDYSRSYIYLRRYSFQTKETKRHKWKAETHWERFDRRNNNIAVPPIPLDVDKEIHARYQEYINTLPIEQ</sequence>
<protein>
    <submittedName>
        <fullName evidence="1">Uncharacterized protein</fullName>
    </submittedName>
</protein>
<dbReference type="EMBL" id="MT142276">
    <property type="protein sequence ID" value="QJA77305.1"/>
    <property type="molecule type" value="Genomic_DNA"/>
</dbReference>
<reference evidence="1" key="1">
    <citation type="submission" date="2020-03" db="EMBL/GenBank/DDBJ databases">
        <title>The deep terrestrial virosphere.</title>
        <authorList>
            <person name="Holmfeldt K."/>
            <person name="Nilsson E."/>
            <person name="Simone D."/>
            <person name="Lopez-Fernandez M."/>
            <person name="Wu X."/>
            <person name="de Brujin I."/>
            <person name="Lundin D."/>
            <person name="Andersson A."/>
            <person name="Bertilsson S."/>
            <person name="Dopson M."/>
        </authorList>
    </citation>
    <scope>NUCLEOTIDE SEQUENCE</scope>
    <source>
        <strain evidence="1">MM415A01327</strain>
        <strain evidence="2">MM415B03869</strain>
    </source>
</reference>
<accession>A0A6M3K6S6</accession>
<dbReference type="AlphaFoldDB" id="A0A6M3K6S6"/>
<gene>
    <name evidence="1" type="ORF">MM415A01327_0002</name>
    <name evidence="2" type="ORF">MM415B03869_0002</name>
</gene>
<evidence type="ECO:0000313" key="1">
    <source>
        <dbReference type="EMBL" id="QJA77305.1"/>
    </source>
</evidence>
<dbReference type="EMBL" id="MT143228">
    <property type="protein sequence ID" value="QJA94390.1"/>
    <property type="molecule type" value="Genomic_DNA"/>
</dbReference>
<organism evidence="1">
    <name type="scientific">viral metagenome</name>
    <dbReference type="NCBI Taxonomy" id="1070528"/>
    <lineage>
        <taxon>unclassified sequences</taxon>
        <taxon>metagenomes</taxon>
        <taxon>organismal metagenomes</taxon>
    </lineage>
</organism>
<evidence type="ECO:0000313" key="2">
    <source>
        <dbReference type="EMBL" id="QJA94390.1"/>
    </source>
</evidence>
<name>A0A6M3K6S6_9ZZZZ</name>